<feature type="region of interest" description="Disordered" evidence="2">
    <location>
        <begin position="152"/>
        <end position="173"/>
    </location>
</feature>
<dbReference type="PANTHER" id="PTHR34427">
    <property type="entry name" value="DUF4283 DOMAIN PROTEIN"/>
    <property type="match status" value="1"/>
</dbReference>
<evidence type="ECO:0000256" key="1">
    <source>
        <dbReference type="PROSITE-ProRule" id="PRU00176"/>
    </source>
</evidence>
<organism evidence="4 5">
    <name type="scientific">Rhododendron griersonianum</name>
    <dbReference type="NCBI Taxonomy" id="479676"/>
    <lineage>
        <taxon>Eukaryota</taxon>
        <taxon>Viridiplantae</taxon>
        <taxon>Streptophyta</taxon>
        <taxon>Embryophyta</taxon>
        <taxon>Tracheophyta</taxon>
        <taxon>Spermatophyta</taxon>
        <taxon>Magnoliopsida</taxon>
        <taxon>eudicotyledons</taxon>
        <taxon>Gunneridae</taxon>
        <taxon>Pentapetalae</taxon>
        <taxon>asterids</taxon>
        <taxon>Ericales</taxon>
        <taxon>Ericaceae</taxon>
        <taxon>Ericoideae</taxon>
        <taxon>Rhodoreae</taxon>
        <taxon>Rhododendron</taxon>
    </lineage>
</organism>
<gene>
    <name evidence="4" type="ORF">RHGRI_033528</name>
</gene>
<feature type="region of interest" description="Disordered" evidence="2">
    <location>
        <begin position="420"/>
        <end position="463"/>
    </location>
</feature>
<comment type="caution">
    <text evidence="4">The sequence shown here is derived from an EMBL/GenBank/DDBJ whole genome shotgun (WGS) entry which is preliminary data.</text>
</comment>
<dbReference type="EMBL" id="JACTNZ010000012">
    <property type="protein sequence ID" value="KAG5521009.1"/>
    <property type="molecule type" value="Genomic_DNA"/>
</dbReference>
<proteinExistence type="predicted"/>
<dbReference type="AlphaFoldDB" id="A0AAV6I1E6"/>
<dbReference type="InterPro" id="IPR000504">
    <property type="entry name" value="RRM_dom"/>
</dbReference>
<accession>A0AAV6I1E6</accession>
<dbReference type="PANTHER" id="PTHR34427:SF5">
    <property type="entry name" value="DUF4283 DOMAIN-CONTAINING PROTEIN"/>
    <property type="match status" value="1"/>
</dbReference>
<dbReference type="SUPFAM" id="SSF54928">
    <property type="entry name" value="RNA-binding domain, RBD"/>
    <property type="match status" value="1"/>
</dbReference>
<dbReference type="GO" id="GO:0003723">
    <property type="term" value="F:RNA binding"/>
    <property type="evidence" value="ECO:0007669"/>
    <property type="project" value="UniProtKB-UniRule"/>
</dbReference>
<feature type="compositionally biased region" description="Basic and acidic residues" evidence="2">
    <location>
        <begin position="152"/>
        <end position="164"/>
    </location>
</feature>
<feature type="domain" description="RRM" evidence="3">
    <location>
        <begin position="63"/>
        <end position="141"/>
    </location>
</feature>
<evidence type="ECO:0000313" key="4">
    <source>
        <dbReference type="EMBL" id="KAG5521009.1"/>
    </source>
</evidence>
<protein>
    <recommendedName>
        <fullName evidence="3">RRM domain-containing protein</fullName>
    </recommendedName>
</protein>
<evidence type="ECO:0000256" key="2">
    <source>
        <dbReference type="SAM" id="MobiDB-lite"/>
    </source>
</evidence>
<feature type="region of interest" description="Disordered" evidence="2">
    <location>
        <begin position="536"/>
        <end position="556"/>
    </location>
</feature>
<feature type="compositionally biased region" description="Basic and acidic residues" evidence="2">
    <location>
        <begin position="448"/>
        <end position="458"/>
    </location>
</feature>
<keyword evidence="5" id="KW-1185">Reference proteome</keyword>
<dbReference type="Gene3D" id="3.30.70.330">
    <property type="match status" value="1"/>
</dbReference>
<dbReference type="CDD" id="cd00590">
    <property type="entry name" value="RRM_SF"/>
    <property type="match status" value="1"/>
</dbReference>
<evidence type="ECO:0000313" key="5">
    <source>
        <dbReference type="Proteomes" id="UP000823749"/>
    </source>
</evidence>
<evidence type="ECO:0000259" key="3">
    <source>
        <dbReference type="PROSITE" id="PS50102"/>
    </source>
</evidence>
<keyword evidence="1" id="KW-0694">RNA-binding</keyword>
<dbReference type="InterPro" id="IPR035979">
    <property type="entry name" value="RBD_domain_sf"/>
</dbReference>
<dbReference type="Pfam" id="PF00076">
    <property type="entry name" value="RRM_1"/>
    <property type="match status" value="1"/>
</dbReference>
<dbReference type="PROSITE" id="PS50102">
    <property type="entry name" value="RRM"/>
    <property type="match status" value="1"/>
</dbReference>
<name>A0AAV6I1E6_9ERIC</name>
<sequence>MRGKAEVLDELFQANPHAARARVDRGEKETILHLCVKYNQAHFQSILLEKYFKGKEFVNTKDNALFVDNIPESHGLHWLQRTFNKFGVVKDAFIPWKRSKRTGNRFGFVRYGYHVSASMAVSQLNGVWVEDKKLFVKEACFGRIKKMKENRANERREFRNRDDWPSQQAGQKAVSTDGVSGQVWCSKIPGKSFVQVVNGESSKKPSPNVTIQVNPIGNGWLFRSAVAVMHRVVPLMTLKVSFGLETDKVAQFRALGGRSVLITFQSQEVRDELITGPWMKRWFEAVKPWSGEPASHERFVWLGCHGLPLNAWDNTTFKRIGEVWGHFISVHEDTLKSISFAQGKLLIATEEMSKIERWIQLVVKGVKYDVLVKEISSFVNPDEIGVSSPGIQGNHRPVAELREQVGHGYAAKGVLEADDDLEVLQKGPTNEKSGVGEGAGESNSATAHGKEKKGERVGGPKLSTAGRHLMLDKRGVQILSEDFESLIEESAVQDSTVGLSAQLETQAPIKAHELPQDHFNSMDGPVDQLGASQEVGRAQERTPFVGSRSSNPNLEMKSPVMEVPEENLPNQLVVRSSQLPCINLLVDLNNTDCRKRRRRQLNNLLRIREDLDRDSSSEEASQSLSDDISQVSPSIINEVRATMAIGGELDINFLPNDNETLNRMIELEVKEFSLMKERGERN</sequence>
<reference evidence="4" key="1">
    <citation type="submission" date="2020-08" db="EMBL/GenBank/DDBJ databases">
        <title>Plant Genome Project.</title>
        <authorList>
            <person name="Zhang R.-G."/>
        </authorList>
    </citation>
    <scope>NUCLEOTIDE SEQUENCE</scope>
    <source>
        <strain evidence="4">WSP0</strain>
        <tissue evidence="4">Leaf</tissue>
    </source>
</reference>
<dbReference type="SMART" id="SM00360">
    <property type="entry name" value="RRM"/>
    <property type="match status" value="1"/>
</dbReference>
<dbReference type="Proteomes" id="UP000823749">
    <property type="component" value="Chromosome 12"/>
</dbReference>
<dbReference type="InterPro" id="IPR012677">
    <property type="entry name" value="Nucleotide-bd_a/b_plait_sf"/>
</dbReference>